<dbReference type="Proteomes" id="UP000298173">
    <property type="component" value="Unassembled WGS sequence"/>
</dbReference>
<dbReference type="SUPFAM" id="SSF143120">
    <property type="entry name" value="YefM-like"/>
    <property type="match status" value="1"/>
</dbReference>
<dbReference type="Pfam" id="PF02604">
    <property type="entry name" value="PhdYeFM_antitox"/>
    <property type="match status" value="1"/>
</dbReference>
<accession>A0A4R8UW11</accession>
<evidence type="ECO:0000256" key="2">
    <source>
        <dbReference type="RuleBase" id="RU362080"/>
    </source>
</evidence>
<proteinExistence type="inferred from homology"/>
<name>A0A4R8UW11_9MICO</name>
<dbReference type="InterPro" id="IPR006442">
    <property type="entry name" value="Antitoxin_Phd/YefM"/>
</dbReference>
<dbReference type="EMBL" id="SOEY01000023">
    <property type="protein sequence ID" value="TFB71855.1"/>
    <property type="molecule type" value="Genomic_DNA"/>
</dbReference>
<dbReference type="PANTHER" id="PTHR33713:SF6">
    <property type="entry name" value="ANTITOXIN YEFM"/>
    <property type="match status" value="1"/>
</dbReference>
<dbReference type="AlphaFoldDB" id="A0A4R8UW11"/>
<dbReference type="Gene3D" id="3.40.1620.10">
    <property type="entry name" value="YefM-like domain"/>
    <property type="match status" value="1"/>
</dbReference>
<comment type="function">
    <text evidence="2">Antitoxin component of a type II toxin-antitoxin (TA) system.</text>
</comment>
<dbReference type="PANTHER" id="PTHR33713">
    <property type="entry name" value="ANTITOXIN YAFN-RELATED"/>
    <property type="match status" value="1"/>
</dbReference>
<organism evidence="3 4">
    <name type="scientific">Cryobacterium glaciale</name>
    <dbReference type="NCBI Taxonomy" id="1259145"/>
    <lineage>
        <taxon>Bacteria</taxon>
        <taxon>Bacillati</taxon>
        <taxon>Actinomycetota</taxon>
        <taxon>Actinomycetes</taxon>
        <taxon>Micrococcales</taxon>
        <taxon>Microbacteriaceae</taxon>
        <taxon>Cryobacterium</taxon>
    </lineage>
</organism>
<evidence type="ECO:0000313" key="4">
    <source>
        <dbReference type="Proteomes" id="UP000298173"/>
    </source>
</evidence>
<comment type="similarity">
    <text evidence="1 2">Belongs to the phD/YefM antitoxin family.</text>
</comment>
<dbReference type="RefSeq" id="WP_134503506.1">
    <property type="nucleotide sequence ID" value="NZ_SOEY01000023.1"/>
</dbReference>
<dbReference type="InterPro" id="IPR036165">
    <property type="entry name" value="YefM-like_sf"/>
</dbReference>
<evidence type="ECO:0000313" key="3">
    <source>
        <dbReference type="EMBL" id="TFB71855.1"/>
    </source>
</evidence>
<keyword evidence="4" id="KW-1185">Reference proteome</keyword>
<gene>
    <name evidence="3" type="ORF">E3O06_11370</name>
</gene>
<dbReference type="InterPro" id="IPR051405">
    <property type="entry name" value="phD/YefM_antitoxin"/>
</dbReference>
<dbReference type="NCBIfam" id="TIGR01552">
    <property type="entry name" value="phd_fam"/>
    <property type="match status" value="1"/>
</dbReference>
<protein>
    <recommendedName>
        <fullName evidence="2">Antitoxin</fullName>
    </recommendedName>
</protein>
<dbReference type="OrthoDB" id="9802003at2"/>
<comment type="caution">
    <text evidence="3">The sequence shown here is derived from an EMBL/GenBank/DDBJ whole genome shotgun (WGS) entry which is preliminary data.</text>
</comment>
<sequence length="86" mass="9485">MAITATAARKDLYRLIEEVNQDHDEIEITSKNGSAFLVSAHEYNALKETAHLLRSPANAARLARSAQEVRDGLATPHDLVDDDETL</sequence>
<dbReference type="Gene3D" id="1.10.1220.170">
    <property type="match status" value="1"/>
</dbReference>
<reference evidence="3 4" key="1">
    <citation type="submission" date="2019-03" db="EMBL/GenBank/DDBJ databases">
        <title>Genomics of glacier-inhabiting Cryobacterium strains.</title>
        <authorList>
            <person name="Liu Q."/>
            <person name="Xin Y.-H."/>
        </authorList>
    </citation>
    <scope>NUCLEOTIDE SEQUENCE [LARGE SCALE GENOMIC DNA]</scope>
    <source>
        <strain evidence="3 4">HLT2-23</strain>
    </source>
</reference>
<evidence type="ECO:0000256" key="1">
    <source>
        <dbReference type="ARBA" id="ARBA00009981"/>
    </source>
</evidence>